<dbReference type="SUPFAM" id="SSF56553">
    <property type="entry name" value="Insert subdomain of RNA polymerase alpha subunit"/>
    <property type="match status" value="1"/>
</dbReference>
<evidence type="ECO:0000313" key="2">
    <source>
        <dbReference type="EMBL" id="PPR81136.1"/>
    </source>
</evidence>
<reference evidence="2 3" key="1">
    <citation type="submission" date="2015-01" db="EMBL/GenBank/DDBJ databases">
        <title>Genome of allotetraploid Gossypium barbadense reveals genomic plasticity and fiber elongation in cotton evolution.</title>
        <authorList>
            <person name="Chen X."/>
            <person name="Liu X."/>
            <person name="Zhao B."/>
            <person name="Zheng H."/>
            <person name="Hu Y."/>
            <person name="Lu G."/>
            <person name="Yang C."/>
            <person name="Chen J."/>
            <person name="Shan C."/>
            <person name="Zhang L."/>
            <person name="Zhou Y."/>
            <person name="Wang L."/>
            <person name="Guo W."/>
            <person name="Bai Y."/>
            <person name="Ruan J."/>
            <person name="Shangguan X."/>
            <person name="Mao Y."/>
            <person name="Jiang J."/>
            <person name="Zhu Y."/>
            <person name="Lei J."/>
            <person name="Kang H."/>
            <person name="Chen S."/>
            <person name="He X."/>
            <person name="Wang R."/>
            <person name="Wang Y."/>
            <person name="Chen J."/>
            <person name="Wang L."/>
            <person name="Yu S."/>
            <person name="Wang B."/>
            <person name="Wei J."/>
            <person name="Song S."/>
            <person name="Lu X."/>
            <person name="Gao Z."/>
            <person name="Gu W."/>
            <person name="Deng X."/>
            <person name="Ma D."/>
            <person name="Wang S."/>
            <person name="Liang W."/>
            <person name="Fang L."/>
            <person name="Cai C."/>
            <person name="Zhu X."/>
            <person name="Zhou B."/>
            <person name="Zhang Y."/>
            <person name="Chen Z."/>
            <person name="Xu S."/>
            <person name="Zhu R."/>
            <person name="Wang S."/>
            <person name="Zhang T."/>
            <person name="Zhao G."/>
        </authorList>
    </citation>
    <scope>NUCLEOTIDE SEQUENCE [LARGE SCALE GENOMIC DNA]</scope>
    <source>
        <strain evidence="3">cv. Xinhai21</strain>
        <tissue evidence="2">Leaf</tissue>
    </source>
</reference>
<gene>
    <name evidence="2" type="ORF">GOBAR_AA39578</name>
</gene>
<evidence type="ECO:0000259" key="1">
    <source>
        <dbReference type="Pfam" id="PF01000"/>
    </source>
</evidence>
<name>A0A2P5VQL8_GOSBA</name>
<proteinExistence type="predicted"/>
<accession>A0A2P5VQL8</accession>
<organism evidence="2 3">
    <name type="scientific">Gossypium barbadense</name>
    <name type="common">Sea Island cotton</name>
    <name type="synonym">Hibiscus barbadensis</name>
    <dbReference type="NCBI Taxonomy" id="3634"/>
    <lineage>
        <taxon>Eukaryota</taxon>
        <taxon>Viridiplantae</taxon>
        <taxon>Streptophyta</taxon>
        <taxon>Embryophyta</taxon>
        <taxon>Tracheophyta</taxon>
        <taxon>Spermatophyta</taxon>
        <taxon>Magnoliopsida</taxon>
        <taxon>eudicotyledons</taxon>
        <taxon>Gunneridae</taxon>
        <taxon>Pentapetalae</taxon>
        <taxon>rosids</taxon>
        <taxon>malvids</taxon>
        <taxon>Malvales</taxon>
        <taxon>Malvaceae</taxon>
        <taxon>Malvoideae</taxon>
        <taxon>Gossypium</taxon>
    </lineage>
</organism>
<dbReference type="GO" id="GO:0046983">
    <property type="term" value="F:protein dimerization activity"/>
    <property type="evidence" value="ECO:0007669"/>
    <property type="project" value="InterPro"/>
</dbReference>
<dbReference type="EMBL" id="KZ671477">
    <property type="protein sequence ID" value="PPR81136.1"/>
    <property type="molecule type" value="Genomic_DNA"/>
</dbReference>
<sequence>MLGDENEEMSTIPRLNQIQFEGFCGFMDRGLTEELYKFPKIEDREILMNLKEIVLRGNLYGTRNAFICAKGPGYVTAQDIILPPSVEIVDNTQHVASLTEPIDLCIGLQIERNRGYVQFNARALFEAYFDDQKAVTTLSKDGIKSTLAKGIVLYAPTKRKALSRYYVGVAYSY</sequence>
<dbReference type="GO" id="GO:0003899">
    <property type="term" value="F:DNA-directed RNA polymerase activity"/>
    <property type="evidence" value="ECO:0007669"/>
    <property type="project" value="InterPro"/>
</dbReference>
<dbReference type="OrthoDB" id="1713249at2759"/>
<protein>
    <recommendedName>
        <fullName evidence="1">DNA-directed RNA polymerase insert domain-containing protein</fullName>
    </recommendedName>
</protein>
<dbReference type="AlphaFoldDB" id="A0A2P5VQL8"/>
<evidence type="ECO:0000313" key="3">
    <source>
        <dbReference type="Proteomes" id="UP000239757"/>
    </source>
</evidence>
<dbReference type="Proteomes" id="UP000239757">
    <property type="component" value="Unassembled WGS sequence"/>
</dbReference>
<dbReference type="InterPro" id="IPR011262">
    <property type="entry name" value="DNA-dir_RNA_pol_insert"/>
</dbReference>
<dbReference type="InterPro" id="IPR036643">
    <property type="entry name" value="RNApol_insert_sf"/>
</dbReference>
<dbReference type="GO" id="GO:0006351">
    <property type="term" value="P:DNA-templated transcription"/>
    <property type="evidence" value="ECO:0007669"/>
    <property type="project" value="InterPro"/>
</dbReference>
<dbReference type="Pfam" id="PF01000">
    <property type="entry name" value="RNA_pol_A_bac"/>
    <property type="match status" value="1"/>
</dbReference>
<dbReference type="Gene3D" id="2.170.120.12">
    <property type="entry name" value="DNA-directed RNA polymerase, insert domain"/>
    <property type="match status" value="1"/>
</dbReference>
<feature type="domain" description="DNA-directed RNA polymerase insert" evidence="1">
    <location>
        <begin position="42"/>
        <end position="122"/>
    </location>
</feature>